<reference evidence="3" key="1">
    <citation type="submission" date="2022-03" db="EMBL/GenBank/DDBJ databases">
        <title>Draft genome sequence of Aduncisulcus paluster, a free-living microaerophilic Fornicata.</title>
        <authorList>
            <person name="Yuyama I."/>
            <person name="Kume K."/>
            <person name="Tamura T."/>
            <person name="Inagaki Y."/>
            <person name="Hashimoto T."/>
        </authorList>
    </citation>
    <scope>NUCLEOTIDE SEQUENCE</scope>
    <source>
        <strain evidence="3">NY0171</strain>
    </source>
</reference>
<dbReference type="InterPro" id="IPR000953">
    <property type="entry name" value="Chromo/chromo_shadow_dom"/>
</dbReference>
<feature type="compositionally biased region" description="Low complexity" evidence="1">
    <location>
        <begin position="179"/>
        <end position="193"/>
    </location>
</feature>
<feature type="region of interest" description="Disordered" evidence="1">
    <location>
        <begin position="81"/>
        <end position="193"/>
    </location>
</feature>
<feature type="region of interest" description="Disordered" evidence="1">
    <location>
        <begin position="210"/>
        <end position="239"/>
    </location>
</feature>
<name>A0ABQ5KM05_9EUKA</name>
<evidence type="ECO:0000256" key="1">
    <source>
        <dbReference type="SAM" id="MobiDB-lite"/>
    </source>
</evidence>
<organism evidence="3 4">
    <name type="scientific">Aduncisulcus paluster</name>
    <dbReference type="NCBI Taxonomy" id="2918883"/>
    <lineage>
        <taxon>Eukaryota</taxon>
        <taxon>Metamonada</taxon>
        <taxon>Carpediemonas-like organisms</taxon>
        <taxon>Aduncisulcus</taxon>
    </lineage>
</organism>
<dbReference type="SUPFAM" id="SSF54160">
    <property type="entry name" value="Chromo domain-like"/>
    <property type="match status" value="1"/>
</dbReference>
<evidence type="ECO:0000313" key="3">
    <source>
        <dbReference type="EMBL" id="GKT33536.1"/>
    </source>
</evidence>
<proteinExistence type="predicted"/>
<evidence type="ECO:0000259" key="2">
    <source>
        <dbReference type="PROSITE" id="PS50013"/>
    </source>
</evidence>
<accession>A0ABQ5KM05</accession>
<feature type="compositionally biased region" description="Basic residues" evidence="1">
    <location>
        <begin position="108"/>
        <end position="117"/>
    </location>
</feature>
<sequence length="239" mass="27402">MDQQNYPVEEILDHYEVDAIEPVDKYQFDVKWLGFKEITREPHTYIVRTPQFREYVRNRPILRELYKELMKTTKFVSALRREPNSTLERFEEPSSTRATRTIATRGSRTGRSRASRKRRDEEEDVYVPTARDTPLQNEAPTNRRRSQRLRAQDQSSQSVPSLQSVPIPARTSQSSSRLSGQTGSQLTSASSTLALTDEPIIPVRSTASRVSANQANHNHSEPASTQATESRPSTRLSWR</sequence>
<dbReference type="Proteomes" id="UP001057375">
    <property type="component" value="Unassembled WGS sequence"/>
</dbReference>
<dbReference type="InterPro" id="IPR016197">
    <property type="entry name" value="Chromo-like_dom_sf"/>
</dbReference>
<dbReference type="PROSITE" id="PS50013">
    <property type="entry name" value="CHROMO_2"/>
    <property type="match status" value="1"/>
</dbReference>
<gene>
    <name evidence="3" type="ORF">ADUPG1_007409</name>
</gene>
<keyword evidence="4" id="KW-1185">Reference proteome</keyword>
<dbReference type="EMBL" id="BQXS01010306">
    <property type="protein sequence ID" value="GKT33536.1"/>
    <property type="molecule type" value="Genomic_DNA"/>
</dbReference>
<feature type="compositionally biased region" description="Low complexity" evidence="1">
    <location>
        <begin position="95"/>
        <end position="107"/>
    </location>
</feature>
<evidence type="ECO:0000313" key="4">
    <source>
        <dbReference type="Proteomes" id="UP001057375"/>
    </source>
</evidence>
<feature type="compositionally biased region" description="Basic and acidic residues" evidence="1">
    <location>
        <begin position="81"/>
        <end position="94"/>
    </location>
</feature>
<feature type="compositionally biased region" description="Low complexity" evidence="1">
    <location>
        <begin position="152"/>
        <end position="166"/>
    </location>
</feature>
<protein>
    <recommendedName>
        <fullName evidence="2">Chromo domain-containing protein</fullName>
    </recommendedName>
</protein>
<comment type="caution">
    <text evidence="3">The sequence shown here is derived from an EMBL/GenBank/DDBJ whole genome shotgun (WGS) entry which is preliminary data.</text>
</comment>
<feature type="domain" description="Chromo" evidence="2">
    <location>
        <begin position="6"/>
        <end position="67"/>
    </location>
</feature>